<sequence length="388" mass="43856">MRGKRARPSRPARPGAAAVRRSRPPLLDAEVQSGREAGFAAGVEHGRWQGKCEAALSQLPYAPPVFPIHVLFVATAKGYPYSPLDSAIADTLRSMTARLSITDTQQPVVQLAKELRPDAVIVLDGLQYPTEQVDAIRALGIRTAVWFTDDPYYSDITRKLAPHYDFVFTLESNTVEFYRQLGCPNVTYLPLGVNPAEFRPRNPDLSLRREISFVGSAYHKRVDFFNQITPYLATRDIAISGLWWERLRDYRLLQPKIRAGHWMDPLETAATYNGAKIVINMHRAHDDETFNSNSAQLTAVSPNPRTFEISACGTLQLTDVRDDLARFYEPGVEIATYASPQELVEKIDYYLNHEEERQAIALRGLCRTMKEHTYAHRLTTMLSVMFPS</sequence>
<evidence type="ECO:0000256" key="1">
    <source>
        <dbReference type="SAM" id="MobiDB-lite"/>
    </source>
</evidence>
<proteinExistence type="predicted"/>
<dbReference type="SUPFAM" id="SSF53756">
    <property type="entry name" value="UDP-Glycosyltransferase/glycogen phosphorylase"/>
    <property type="match status" value="1"/>
</dbReference>
<keyword evidence="3" id="KW-0808">Transferase</keyword>
<dbReference type="Proteomes" id="UP000502136">
    <property type="component" value="Chromosome"/>
</dbReference>
<dbReference type="InterPro" id="IPR055259">
    <property type="entry name" value="YkvP/CgeB_Glyco_trans-like"/>
</dbReference>
<gene>
    <name evidence="3" type="ORF">HGI30_07495</name>
</gene>
<feature type="domain" description="Spore protein YkvP/CgeB glycosyl transferase-like" evidence="2">
    <location>
        <begin position="233"/>
        <end position="382"/>
    </location>
</feature>
<name>A0A6H2H3K1_9BACL</name>
<feature type="compositionally biased region" description="Basic residues" evidence="1">
    <location>
        <begin position="1"/>
        <end position="10"/>
    </location>
</feature>
<dbReference type="KEGG" id="palr:HGI30_07495"/>
<dbReference type="Pfam" id="PF13524">
    <property type="entry name" value="Glyco_trans_1_2"/>
    <property type="match status" value="1"/>
</dbReference>
<accession>A0A6H2H3K1</accession>
<dbReference type="EMBL" id="CP051428">
    <property type="protein sequence ID" value="QJC54260.1"/>
    <property type="molecule type" value="Genomic_DNA"/>
</dbReference>
<dbReference type="AlphaFoldDB" id="A0A6H2H3K1"/>
<evidence type="ECO:0000313" key="3">
    <source>
        <dbReference type="EMBL" id="QJC54260.1"/>
    </source>
</evidence>
<reference evidence="3 4" key="1">
    <citation type="submission" date="2020-04" db="EMBL/GenBank/DDBJ databases">
        <title>Novel Paenibacillus strain UniB2 isolated from commercial digestive syrup.</title>
        <authorList>
            <person name="Thorat V."/>
            <person name="Kirdat K."/>
            <person name="Tiwarekar B."/>
            <person name="Yadav A."/>
        </authorList>
    </citation>
    <scope>NUCLEOTIDE SEQUENCE [LARGE SCALE GENOMIC DNA]</scope>
    <source>
        <strain evidence="3 4">UniB2</strain>
    </source>
</reference>
<feature type="region of interest" description="Disordered" evidence="1">
    <location>
        <begin position="1"/>
        <end position="26"/>
    </location>
</feature>
<evidence type="ECO:0000259" key="2">
    <source>
        <dbReference type="Pfam" id="PF13524"/>
    </source>
</evidence>
<organism evidence="3 4">
    <name type="scientific">Paenibacillus albicereus</name>
    <dbReference type="NCBI Taxonomy" id="2726185"/>
    <lineage>
        <taxon>Bacteria</taxon>
        <taxon>Bacillati</taxon>
        <taxon>Bacillota</taxon>
        <taxon>Bacilli</taxon>
        <taxon>Bacillales</taxon>
        <taxon>Paenibacillaceae</taxon>
        <taxon>Paenibacillus</taxon>
    </lineage>
</organism>
<protein>
    <submittedName>
        <fullName evidence="3">Glycosyltransferase</fullName>
    </submittedName>
</protein>
<dbReference type="GO" id="GO:0016740">
    <property type="term" value="F:transferase activity"/>
    <property type="evidence" value="ECO:0007669"/>
    <property type="project" value="UniProtKB-KW"/>
</dbReference>
<keyword evidence="4" id="KW-1185">Reference proteome</keyword>
<evidence type="ECO:0000313" key="4">
    <source>
        <dbReference type="Proteomes" id="UP000502136"/>
    </source>
</evidence>